<feature type="transmembrane region" description="Helical" evidence="1">
    <location>
        <begin position="140"/>
        <end position="167"/>
    </location>
</feature>
<proteinExistence type="predicted"/>
<sequence length="365" mass="41475">MDNLVSTMAPSTASEGLTNGKLFLYILSAIFPFLFFIFDALLLAATIYNRRDSSLPLAYICVMCTIGMLTTFFMVLHTSIFLVLPQASYEAYLMAFGRETTLAGTFSYLTALFITVLMTINRVYIVIKPFNNELFSQRRVFVYCGIISSLVLTSLIIPYFSSCYVIFRVDLLSFVSGCAPNRHPITVFQNTYAIILPFTCMFINLGIIFHLRFSRSGTYAKWSKFFCKNKVTTVIIGQATQKTALSKMQARRDLIMMRQTISVAVYLSIYELGAFIMKTFPNEYAMLPAIVRDGYFYFRYESVPLMNFFIYYVETGSTRRMFRRFLNIKDKISDSYVNPTVITVAPRAQPVRGVSATGAMSSPTV</sequence>
<comment type="caution">
    <text evidence="2">The sequence shown here is derived from an EMBL/GenBank/DDBJ whole genome shotgun (WGS) entry which is preliminary data.</text>
</comment>
<dbReference type="SUPFAM" id="SSF81321">
    <property type="entry name" value="Family A G protein-coupled receptor-like"/>
    <property type="match status" value="1"/>
</dbReference>
<feature type="transmembrane region" description="Helical" evidence="1">
    <location>
        <begin position="255"/>
        <end position="276"/>
    </location>
</feature>
<evidence type="ECO:0000313" key="2">
    <source>
        <dbReference type="EMBL" id="KAF1749025.1"/>
    </source>
</evidence>
<protein>
    <recommendedName>
        <fullName evidence="4">G-protein coupled receptors family 1 profile domain-containing protein</fullName>
    </recommendedName>
</protein>
<dbReference type="Gene3D" id="1.20.1070.10">
    <property type="entry name" value="Rhodopsin 7-helix transmembrane proteins"/>
    <property type="match status" value="1"/>
</dbReference>
<organism evidence="2 3">
    <name type="scientific">Caenorhabditis remanei</name>
    <name type="common">Caenorhabditis vulgaris</name>
    <dbReference type="NCBI Taxonomy" id="31234"/>
    <lineage>
        <taxon>Eukaryota</taxon>
        <taxon>Metazoa</taxon>
        <taxon>Ecdysozoa</taxon>
        <taxon>Nematoda</taxon>
        <taxon>Chromadorea</taxon>
        <taxon>Rhabditida</taxon>
        <taxon>Rhabditina</taxon>
        <taxon>Rhabditomorpha</taxon>
        <taxon>Rhabditoidea</taxon>
        <taxon>Rhabditidae</taxon>
        <taxon>Peloderinae</taxon>
        <taxon>Caenorhabditis</taxon>
    </lineage>
</organism>
<feature type="transmembrane region" description="Helical" evidence="1">
    <location>
        <begin position="296"/>
        <end position="313"/>
    </location>
</feature>
<keyword evidence="1" id="KW-0472">Membrane</keyword>
<dbReference type="KEGG" id="crq:GCK72_025492"/>
<feature type="transmembrane region" description="Helical" evidence="1">
    <location>
        <begin position="187"/>
        <end position="211"/>
    </location>
</feature>
<dbReference type="Proteomes" id="UP000483820">
    <property type="component" value="Chromosome X"/>
</dbReference>
<dbReference type="AlphaFoldDB" id="A0A6A5G2U0"/>
<keyword evidence="1" id="KW-0812">Transmembrane</keyword>
<dbReference type="Pfam" id="PF03383">
    <property type="entry name" value="Serpentine_r_xa"/>
    <property type="match status" value="1"/>
</dbReference>
<dbReference type="InterPro" id="IPR005047">
    <property type="entry name" value="7TM_GPCR_serpentine_rcpt_Srxa"/>
</dbReference>
<feature type="transmembrane region" description="Helical" evidence="1">
    <location>
        <begin position="57"/>
        <end position="82"/>
    </location>
</feature>
<dbReference type="CTD" id="9819636"/>
<accession>A0A6A5G2U0</accession>
<feature type="transmembrane region" description="Helical" evidence="1">
    <location>
        <begin position="22"/>
        <end position="45"/>
    </location>
</feature>
<reference evidence="2 3" key="1">
    <citation type="submission" date="2019-12" db="EMBL/GenBank/DDBJ databases">
        <title>Chromosome-level assembly of the Caenorhabditis remanei genome.</title>
        <authorList>
            <person name="Teterina A.A."/>
            <person name="Willis J.H."/>
            <person name="Phillips P.C."/>
        </authorList>
    </citation>
    <scope>NUCLEOTIDE SEQUENCE [LARGE SCALE GENOMIC DNA]</scope>
    <source>
        <strain evidence="2 3">PX506</strain>
        <tissue evidence="2">Whole organism</tissue>
    </source>
</reference>
<name>A0A6A5G2U0_CAERE</name>
<gene>
    <name evidence="2" type="ORF">GCK72_025492</name>
</gene>
<evidence type="ECO:0000313" key="3">
    <source>
        <dbReference type="Proteomes" id="UP000483820"/>
    </source>
</evidence>
<evidence type="ECO:0008006" key="4">
    <source>
        <dbReference type="Google" id="ProtNLM"/>
    </source>
</evidence>
<keyword evidence="1" id="KW-1133">Transmembrane helix</keyword>
<dbReference type="GeneID" id="9819636"/>
<dbReference type="PANTHER" id="PTHR23018">
    <property type="entry name" value="SERPENTINE RECEPTOR, CLASS XA-RELATED"/>
    <property type="match status" value="1"/>
</dbReference>
<feature type="transmembrane region" description="Helical" evidence="1">
    <location>
        <begin position="102"/>
        <end position="120"/>
    </location>
</feature>
<dbReference type="PANTHER" id="PTHR23018:SF10">
    <property type="entry name" value="G_PROTEIN_RECEP_F1_2 DOMAIN-CONTAINING PROTEIN-RELATED"/>
    <property type="match status" value="1"/>
</dbReference>
<evidence type="ECO:0000256" key="1">
    <source>
        <dbReference type="SAM" id="Phobius"/>
    </source>
</evidence>
<dbReference type="RefSeq" id="XP_003103658.2">
    <property type="nucleotide sequence ID" value="XM_003103610.2"/>
</dbReference>
<dbReference type="EMBL" id="WUAV01000006">
    <property type="protein sequence ID" value="KAF1749025.1"/>
    <property type="molecule type" value="Genomic_DNA"/>
</dbReference>